<dbReference type="RefSeq" id="WP_129711053.1">
    <property type="nucleotide sequence ID" value="NZ_PYGE01000021.1"/>
</dbReference>
<sequence length="195" mass="20236">MDDRLSTRPYVARAVRLLSQPRRSPADGALVTAVALRLAALDSDGETAERLVAASDRVMTGVAGLIGEQAPASDWSDTAEALALMIAGRPLQRGHLTSARTTLGSADKVIDLSDRLRRTAEEPLDRDDLGRALAMAVTGPAELAEALRENGGEQPAAPSTNPAAEAPASRQGGRRAGAAERNVSLRALDGGAPGR</sequence>
<evidence type="ECO:0000256" key="1">
    <source>
        <dbReference type="SAM" id="MobiDB-lite"/>
    </source>
</evidence>
<keyword evidence="3" id="KW-1185">Reference proteome</keyword>
<gene>
    <name evidence="2" type="ORF">CLV30_12150</name>
</gene>
<comment type="caution">
    <text evidence="2">The sequence shown here is derived from an EMBL/GenBank/DDBJ whole genome shotgun (WGS) entry which is preliminary data.</text>
</comment>
<evidence type="ECO:0000313" key="3">
    <source>
        <dbReference type="Proteomes" id="UP000243528"/>
    </source>
</evidence>
<organism evidence="2 3">
    <name type="scientific">Haloactinopolyspora alba</name>
    <dbReference type="NCBI Taxonomy" id="648780"/>
    <lineage>
        <taxon>Bacteria</taxon>
        <taxon>Bacillati</taxon>
        <taxon>Actinomycetota</taxon>
        <taxon>Actinomycetes</taxon>
        <taxon>Jiangellales</taxon>
        <taxon>Jiangellaceae</taxon>
        <taxon>Haloactinopolyspora</taxon>
    </lineage>
</organism>
<accession>A0A2P8DKZ7</accession>
<feature type="region of interest" description="Disordered" evidence="1">
    <location>
        <begin position="145"/>
        <end position="195"/>
    </location>
</feature>
<dbReference type="AlphaFoldDB" id="A0A2P8DKZ7"/>
<dbReference type="Proteomes" id="UP000243528">
    <property type="component" value="Unassembled WGS sequence"/>
</dbReference>
<proteinExistence type="predicted"/>
<dbReference type="EMBL" id="PYGE01000021">
    <property type="protein sequence ID" value="PSK97893.1"/>
    <property type="molecule type" value="Genomic_DNA"/>
</dbReference>
<name>A0A2P8DKZ7_9ACTN</name>
<reference evidence="2 3" key="1">
    <citation type="submission" date="2018-03" db="EMBL/GenBank/DDBJ databases">
        <title>Genomic Encyclopedia of Archaeal and Bacterial Type Strains, Phase II (KMG-II): from individual species to whole genera.</title>
        <authorList>
            <person name="Goeker M."/>
        </authorList>
    </citation>
    <scope>NUCLEOTIDE SEQUENCE [LARGE SCALE GENOMIC DNA]</scope>
    <source>
        <strain evidence="2 3">DSM 45211</strain>
    </source>
</reference>
<protein>
    <submittedName>
        <fullName evidence="2">Uncharacterized protein</fullName>
    </submittedName>
</protein>
<dbReference type="OrthoDB" id="5183864at2"/>
<evidence type="ECO:0000313" key="2">
    <source>
        <dbReference type="EMBL" id="PSK97893.1"/>
    </source>
</evidence>